<name>A0ABW4ZFV5_9BACT</name>
<dbReference type="Proteomes" id="UP001597389">
    <property type="component" value="Unassembled WGS sequence"/>
</dbReference>
<evidence type="ECO:0000313" key="2">
    <source>
        <dbReference type="Proteomes" id="UP001597389"/>
    </source>
</evidence>
<dbReference type="RefSeq" id="WP_377178917.1">
    <property type="nucleotide sequence ID" value="NZ_JBHUJB010000089.1"/>
</dbReference>
<dbReference type="EMBL" id="JBHUJB010000089">
    <property type="protein sequence ID" value="MFD2160749.1"/>
    <property type="molecule type" value="Genomic_DNA"/>
</dbReference>
<evidence type="ECO:0000313" key="1">
    <source>
        <dbReference type="EMBL" id="MFD2160749.1"/>
    </source>
</evidence>
<reference evidence="2" key="1">
    <citation type="journal article" date="2019" name="Int. J. Syst. Evol. Microbiol.">
        <title>The Global Catalogue of Microorganisms (GCM) 10K type strain sequencing project: providing services to taxonomists for standard genome sequencing and annotation.</title>
        <authorList>
            <consortium name="The Broad Institute Genomics Platform"/>
            <consortium name="The Broad Institute Genome Sequencing Center for Infectious Disease"/>
            <person name="Wu L."/>
            <person name="Ma J."/>
        </authorList>
    </citation>
    <scope>NUCLEOTIDE SEQUENCE [LARGE SCALE GENOMIC DNA]</scope>
    <source>
        <strain evidence="2">CCUG 57942</strain>
    </source>
</reference>
<accession>A0ABW4ZFV5</accession>
<comment type="caution">
    <text evidence="1">The sequence shown here is derived from an EMBL/GenBank/DDBJ whole genome shotgun (WGS) entry which is preliminary data.</text>
</comment>
<organism evidence="1 2">
    <name type="scientific">Rubritalea tangerina</name>
    <dbReference type="NCBI Taxonomy" id="430798"/>
    <lineage>
        <taxon>Bacteria</taxon>
        <taxon>Pseudomonadati</taxon>
        <taxon>Verrucomicrobiota</taxon>
        <taxon>Verrucomicrobiia</taxon>
        <taxon>Verrucomicrobiales</taxon>
        <taxon>Rubritaleaceae</taxon>
        <taxon>Rubritalea</taxon>
    </lineage>
</organism>
<proteinExistence type="predicted"/>
<sequence>MDLKISGVTAIWLALASVVMGGSEGLSLYMQNKRAMEKTVRIYVAFEARHEVSPGVGADLKLPEVARFRVVEGDYRNWVYPLSLGLEVKIGTPQRRVVVMAPQSSGGRFLVGTDDLVVKSYTKKDLMPIFEALEKRRALLAKRPADE</sequence>
<keyword evidence="2" id="KW-1185">Reference proteome</keyword>
<gene>
    <name evidence="1" type="ORF">ACFSW8_17725</name>
</gene>
<protein>
    <submittedName>
        <fullName evidence="1">Uncharacterized protein</fullName>
    </submittedName>
</protein>